<organism evidence="1 2">
    <name type="scientific">Oscillibacter hominis</name>
    <dbReference type="NCBI Taxonomy" id="2763056"/>
    <lineage>
        <taxon>Bacteria</taxon>
        <taxon>Bacillati</taxon>
        <taxon>Bacillota</taxon>
        <taxon>Clostridia</taxon>
        <taxon>Eubacteriales</taxon>
        <taxon>Oscillospiraceae</taxon>
        <taxon>Oscillibacter</taxon>
    </lineage>
</organism>
<dbReference type="AlphaFoldDB" id="A0A7G9B2A4"/>
<sequence>MFDFLSSIYYDEPLGLQGKMPLAPPCTPLERAIRDQLEPLGPKEADRLLDDIRILAQEYRNRAFQAGAEFGAQLTLQLFDGIQP</sequence>
<reference evidence="1 2" key="1">
    <citation type="submission" date="2020-08" db="EMBL/GenBank/DDBJ databases">
        <authorList>
            <person name="Liu C."/>
            <person name="Sun Q."/>
        </authorList>
    </citation>
    <scope>NUCLEOTIDE SEQUENCE [LARGE SCALE GENOMIC DNA]</scope>
    <source>
        <strain evidence="1 2">NSJ-62</strain>
    </source>
</reference>
<accession>A0A7G9B2A4</accession>
<dbReference type="EMBL" id="CP060490">
    <property type="protein sequence ID" value="QNL43685.1"/>
    <property type="molecule type" value="Genomic_DNA"/>
</dbReference>
<evidence type="ECO:0000313" key="1">
    <source>
        <dbReference type="EMBL" id="QNL43685.1"/>
    </source>
</evidence>
<keyword evidence="2" id="KW-1185">Reference proteome</keyword>
<dbReference type="RefSeq" id="WP_187332276.1">
    <property type="nucleotide sequence ID" value="NZ_CP060490.1"/>
</dbReference>
<dbReference type="Proteomes" id="UP000515960">
    <property type="component" value="Chromosome"/>
</dbReference>
<evidence type="ECO:0000313" key="2">
    <source>
        <dbReference type="Proteomes" id="UP000515960"/>
    </source>
</evidence>
<dbReference type="KEGG" id="ohi:H8790_09410"/>
<gene>
    <name evidence="1" type="ORF">H8790_09410</name>
</gene>
<name>A0A7G9B2A4_9FIRM</name>
<protein>
    <submittedName>
        <fullName evidence="1">Uncharacterized protein</fullName>
    </submittedName>
</protein>
<proteinExistence type="predicted"/>